<name>A0AAN7Q2Y0_9COLE</name>
<organism evidence="1 2">
    <name type="scientific">Aquatica leii</name>
    <dbReference type="NCBI Taxonomy" id="1421715"/>
    <lineage>
        <taxon>Eukaryota</taxon>
        <taxon>Metazoa</taxon>
        <taxon>Ecdysozoa</taxon>
        <taxon>Arthropoda</taxon>
        <taxon>Hexapoda</taxon>
        <taxon>Insecta</taxon>
        <taxon>Pterygota</taxon>
        <taxon>Neoptera</taxon>
        <taxon>Endopterygota</taxon>
        <taxon>Coleoptera</taxon>
        <taxon>Polyphaga</taxon>
        <taxon>Elateriformia</taxon>
        <taxon>Elateroidea</taxon>
        <taxon>Lampyridae</taxon>
        <taxon>Luciolinae</taxon>
        <taxon>Aquatica</taxon>
    </lineage>
</organism>
<proteinExistence type="predicted"/>
<evidence type="ECO:0000313" key="1">
    <source>
        <dbReference type="EMBL" id="KAK4884134.1"/>
    </source>
</evidence>
<sequence>MINEAIENALKDVLKSTRELDIIVEDLRCYTAIPVIKSPEDEEDVLIDDRMIDTSNGYSIDANRLQNFTSLPIEKIDDNDLIDTNSDMRKDLSDIPSAGIIDDLIMRSYDDKMTDEIIEDVRVTVDDTVVKYNDSTDTETFSASDFENEIKETDEEIEQSEYIINPNSSAVSILVEMNKFYAVYYDEGWFIGKIIKIDCVVDSPIVEMTFLKQSKKNKRESKYEFKWPLK</sequence>
<comment type="caution">
    <text evidence="1">The sequence shown here is derived from an EMBL/GenBank/DDBJ whole genome shotgun (WGS) entry which is preliminary data.</text>
</comment>
<keyword evidence="2" id="KW-1185">Reference proteome</keyword>
<gene>
    <name evidence="1" type="ORF">RN001_000405</name>
</gene>
<dbReference type="AlphaFoldDB" id="A0AAN7Q2Y0"/>
<accession>A0AAN7Q2Y0</accession>
<protein>
    <submittedName>
        <fullName evidence="1">Uncharacterized protein</fullName>
    </submittedName>
</protein>
<evidence type="ECO:0000313" key="2">
    <source>
        <dbReference type="Proteomes" id="UP001353858"/>
    </source>
</evidence>
<dbReference type="EMBL" id="JARPUR010000001">
    <property type="protein sequence ID" value="KAK4884134.1"/>
    <property type="molecule type" value="Genomic_DNA"/>
</dbReference>
<reference evidence="2" key="1">
    <citation type="submission" date="2023-01" db="EMBL/GenBank/DDBJ databases">
        <title>Key to firefly adult light organ development and bioluminescence: homeobox transcription factors regulate luciferase expression and transportation to peroxisome.</title>
        <authorList>
            <person name="Fu X."/>
        </authorList>
    </citation>
    <scope>NUCLEOTIDE SEQUENCE [LARGE SCALE GENOMIC DNA]</scope>
</reference>
<dbReference type="Proteomes" id="UP001353858">
    <property type="component" value="Unassembled WGS sequence"/>
</dbReference>